<dbReference type="CDD" id="cd06561">
    <property type="entry name" value="AlkD_like"/>
    <property type="match status" value="1"/>
</dbReference>
<reference evidence="1" key="2">
    <citation type="submission" date="2022-05" db="EMBL/GenBank/DDBJ databases">
        <authorList>
            <person name="Proctor A.L."/>
            <person name="Phillips G.J."/>
            <person name="Wannemuehler M.J."/>
        </authorList>
    </citation>
    <scope>NUCLEOTIDE SEQUENCE</scope>
    <source>
        <strain evidence="1">ASF457</strain>
    </source>
</reference>
<dbReference type="KEGG" id="msch:N508_001527"/>
<dbReference type="eggNOG" id="COG4912">
    <property type="taxonomic scope" value="Bacteria"/>
</dbReference>
<protein>
    <submittedName>
        <fullName evidence="1">Uncharacterized protein</fullName>
    </submittedName>
</protein>
<reference evidence="1" key="1">
    <citation type="journal article" date="2014" name="Genome Announc.">
        <title>Draft genome sequences of the altered schaedler flora, a defined bacterial community from gnotobiotic mice.</title>
        <authorList>
            <person name="Wannemuehler M.J."/>
            <person name="Overstreet A.M."/>
            <person name="Ward D.V."/>
            <person name="Phillips G.J."/>
        </authorList>
    </citation>
    <scope>NUCLEOTIDE SEQUENCE</scope>
    <source>
        <strain evidence="1">ASF457</strain>
    </source>
</reference>
<dbReference type="PANTHER" id="PTHR34070:SF1">
    <property type="entry name" value="DNA ALKYLATION REPAIR PROTEIN"/>
    <property type="match status" value="1"/>
</dbReference>
<reference evidence="1" key="3">
    <citation type="submission" date="2022-06" db="EMBL/GenBank/DDBJ databases">
        <title>Resources to Facilitate Use of the Altered Schaedler Flora (ASF) Mouse Model to Study Microbiome Function.</title>
        <authorList>
            <person name="Proctor A."/>
            <person name="Parvinroo S."/>
            <person name="Richie T."/>
            <person name="Jia X."/>
            <person name="Lee S.T.M."/>
            <person name="Karp P.D."/>
            <person name="Paley S."/>
            <person name="Kostic A.D."/>
            <person name="Pierre J.F."/>
            <person name="Wannemuehler M.J."/>
            <person name="Phillips G.J."/>
        </authorList>
    </citation>
    <scope>NUCLEOTIDE SEQUENCE</scope>
    <source>
        <strain evidence="1">ASF457</strain>
    </source>
</reference>
<name>V2Q055_9BACT</name>
<keyword evidence="2" id="KW-1185">Reference proteome</keyword>
<evidence type="ECO:0000313" key="1">
    <source>
        <dbReference type="EMBL" id="USF24441.1"/>
    </source>
</evidence>
<dbReference type="InterPro" id="IPR016024">
    <property type="entry name" value="ARM-type_fold"/>
</dbReference>
<organism evidence="1 2">
    <name type="scientific">Mucispirillum schaedleri ASF457</name>
    <dbReference type="NCBI Taxonomy" id="1379858"/>
    <lineage>
        <taxon>Bacteria</taxon>
        <taxon>Pseudomonadati</taxon>
        <taxon>Deferribacterota</taxon>
        <taxon>Deferribacteres</taxon>
        <taxon>Deferribacterales</taxon>
        <taxon>Mucispirillaceae</taxon>
        <taxon>Mucispirillum</taxon>
    </lineage>
</organism>
<proteinExistence type="predicted"/>
<gene>
    <name evidence="1" type="ORF">N508_001527</name>
</gene>
<dbReference type="Pfam" id="PF08713">
    <property type="entry name" value="DNA_alkylation"/>
    <property type="match status" value="1"/>
</dbReference>
<sequence>MNLDEIKLKMQQAQDRANAEHFAKTSPDVKNITGVRIPYMRKLAKEIAKGDTKYFLDNYNIETHEEFLLKGIVILSSKFSLEEKFAYLEKYVPEIYDWSGCDVLVSTLKCKDDELHLVYDFIMKYRYSKNEYETRFMIVMLFNFLREDYLDKIKEILETENFDKYYTQMAAAWLISVMFIKYRDYTLSYLNNNSLDDFTYNKALQKIRESNRASKEDKELVKKMKRK</sequence>
<dbReference type="PANTHER" id="PTHR34070">
    <property type="entry name" value="ARMADILLO-TYPE FOLD"/>
    <property type="match status" value="1"/>
</dbReference>
<dbReference type="Gene3D" id="1.25.10.90">
    <property type="match status" value="1"/>
</dbReference>
<dbReference type="InterPro" id="IPR014825">
    <property type="entry name" value="DNA_alkylation"/>
</dbReference>
<evidence type="ECO:0000313" key="2">
    <source>
        <dbReference type="Proteomes" id="UP000017429"/>
    </source>
</evidence>
<dbReference type="RefSeq" id="WP_023275823.1">
    <property type="nucleotide sequence ID" value="NZ_CP097562.1"/>
</dbReference>
<dbReference type="EMBL" id="CP097562">
    <property type="protein sequence ID" value="USF24441.1"/>
    <property type="molecule type" value="Genomic_DNA"/>
</dbReference>
<dbReference type="SUPFAM" id="SSF48371">
    <property type="entry name" value="ARM repeat"/>
    <property type="match status" value="1"/>
</dbReference>
<dbReference type="OrthoDB" id="9784740at2"/>
<accession>V2Q055</accession>
<dbReference type="Proteomes" id="UP000017429">
    <property type="component" value="Chromosome"/>
</dbReference>
<dbReference type="AlphaFoldDB" id="V2Q055"/>